<evidence type="ECO:0000313" key="2">
    <source>
        <dbReference type="Proteomes" id="UP000013785"/>
    </source>
</evidence>
<reference evidence="1 2" key="1">
    <citation type="submission" date="2013-02" db="EMBL/GenBank/DDBJ databases">
        <title>The Genome Sequence of Enterococcus phoeniculicola BAA-412.</title>
        <authorList>
            <consortium name="The Broad Institute Genome Sequencing Platform"/>
            <consortium name="The Broad Institute Genome Sequencing Center for Infectious Disease"/>
            <person name="Earl A.M."/>
            <person name="Gilmore M.S."/>
            <person name="Lebreton F."/>
            <person name="Walker B."/>
            <person name="Young S.K."/>
            <person name="Zeng Q."/>
            <person name="Gargeya S."/>
            <person name="Fitzgerald M."/>
            <person name="Haas B."/>
            <person name="Abouelleil A."/>
            <person name="Alvarado L."/>
            <person name="Arachchi H.M."/>
            <person name="Berlin A.M."/>
            <person name="Chapman S.B."/>
            <person name="Dewar J."/>
            <person name="Goldberg J."/>
            <person name="Griggs A."/>
            <person name="Gujja S."/>
            <person name="Hansen M."/>
            <person name="Howarth C."/>
            <person name="Imamovic A."/>
            <person name="Larimer J."/>
            <person name="McCowan C."/>
            <person name="Murphy C."/>
            <person name="Neiman D."/>
            <person name="Pearson M."/>
            <person name="Priest M."/>
            <person name="Roberts A."/>
            <person name="Saif S."/>
            <person name="Shea T."/>
            <person name="Sisk P."/>
            <person name="Sykes S."/>
            <person name="Wortman J."/>
            <person name="Nusbaum C."/>
            <person name="Birren B."/>
        </authorList>
    </citation>
    <scope>NUCLEOTIDE SEQUENCE [LARGE SCALE GENOMIC DNA]</scope>
    <source>
        <strain evidence="1 2">ATCC BAA-412</strain>
    </source>
</reference>
<evidence type="ECO:0008006" key="3">
    <source>
        <dbReference type="Google" id="ProtNLM"/>
    </source>
</evidence>
<comment type="caution">
    <text evidence="1">The sequence shown here is derived from an EMBL/GenBank/DDBJ whole genome shotgun (WGS) entry which is preliminary data.</text>
</comment>
<dbReference type="Pfam" id="PF11392">
    <property type="entry name" value="AllH"/>
    <property type="match status" value="1"/>
</dbReference>
<dbReference type="OrthoDB" id="4933449at2"/>
<dbReference type="RefSeq" id="WP_010770031.1">
    <property type="nucleotide sequence ID" value="NZ_ASWE01000001.1"/>
</dbReference>
<protein>
    <recommendedName>
        <fullName evidence="3">DUF2877 domain-containing protein</fullName>
    </recommendedName>
</protein>
<gene>
    <name evidence="1" type="ORF">UC3_03401</name>
</gene>
<organism evidence="1 2">
    <name type="scientific">Enterococcus phoeniculicola ATCC BAA-412</name>
    <dbReference type="NCBI Taxonomy" id="1158610"/>
    <lineage>
        <taxon>Bacteria</taxon>
        <taxon>Bacillati</taxon>
        <taxon>Bacillota</taxon>
        <taxon>Bacilli</taxon>
        <taxon>Lactobacillales</taxon>
        <taxon>Enterococcaceae</taxon>
        <taxon>Enterococcus</taxon>
    </lineage>
</organism>
<dbReference type="HOGENOM" id="CLU_072005_1_0_9"/>
<dbReference type="EMBL" id="AJAT01000018">
    <property type="protein sequence ID" value="EOL41836.1"/>
    <property type="molecule type" value="Genomic_DNA"/>
</dbReference>
<dbReference type="Proteomes" id="UP000013785">
    <property type="component" value="Unassembled WGS sequence"/>
</dbReference>
<dbReference type="eggNOG" id="ENOG502ZCE5">
    <property type="taxonomic scope" value="Bacteria"/>
</dbReference>
<dbReference type="STRING" id="154621.RV11_GL001387"/>
<dbReference type="AlphaFoldDB" id="R3W305"/>
<name>R3W305_9ENTE</name>
<keyword evidence="2" id="KW-1185">Reference proteome</keyword>
<evidence type="ECO:0000313" key="1">
    <source>
        <dbReference type="EMBL" id="EOL41836.1"/>
    </source>
</evidence>
<sequence length="269" mass="30528">MTNSIVLSTYIFPLTKFGKSGKVHSLFERSFNIQIGNQLVNIANYKEYLASFGLYLPDNQFQAVRPQLEKGNFVKIREDYLSFYTRFGVQTIELKKKQLVSLDVKDLSFTLAELKLLKEVLEALALEKKIGLTMTPQLRELFEKMRHSDNDWQAIIRFLIGRGKGLTPSGDDILLSYHMLLRIVKQISLEKLTEALLAKNLSTTDVSKAYMASSIDGYVNSLIYQLFKDVKSKQKQLIEKDVKMLLGVGHTSGADLSFGMLLALQSMNL</sequence>
<accession>R3W305</accession>
<proteinExistence type="predicted"/>
<dbReference type="PATRIC" id="fig|1158610.3.peg.3395"/>
<dbReference type="InterPro" id="IPR021530">
    <property type="entry name" value="AllH-like"/>
</dbReference>